<dbReference type="Proteomes" id="UP000017048">
    <property type="component" value="Unassembled WGS sequence"/>
</dbReference>
<evidence type="ECO:0000313" key="1">
    <source>
        <dbReference type="EMBL" id="GAD82255.1"/>
    </source>
</evidence>
<dbReference type="eggNOG" id="ENOG5031FEG">
    <property type="taxonomic scope" value="Bacteria"/>
</dbReference>
<dbReference type="EMBL" id="BAFO02000008">
    <property type="protein sequence ID" value="GAD82255.1"/>
    <property type="molecule type" value="Genomic_DNA"/>
</dbReference>
<dbReference type="AlphaFoldDB" id="U5E5C5"/>
<dbReference type="RefSeq" id="WP_019050507.1">
    <property type="nucleotide sequence ID" value="NZ_BAFO02000008.1"/>
</dbReference>
<keyword evidence="2" id="KW-1185">Reference proteome</keyword>
<reference evidence="1 2" key="1">
    <citation type="journal article" date="2014" name="BMC Genomics">
        <title>Genome based analysis of type-I polyketide synthase and nonribosomal peptide synthetase gene clusters in seven strains of five representative Nocardia species.</title>
        <authorList>
            <person name="Komaki H."/>
            <person name="Ichikawa N."/>
            <person name="Hosoyama A."/>
            <person name="Takahashi-Nakaguchi A."/>
            <person name="Matsuzawa T."/>
            <person name="Suzuki K."/>
            <person name="Fujita N."/>
            <person name="Gonoi T."/>
        </authorList>
    </citation>
    <scope>NUCLEOTIDE SEQUENCE [LARGE SCALE GENOMIC DNA]</scope>
    <source>
        <strain evidence="1 2">NBRC 15531</strain>
    </source>
</reference>
<organism evidence="1 2">
    <name type="scientific">Nocardia asteroides NBRC 15531</name>
    <dbReference type="NCBI Taxonomy" id="1110697"/>
    <lineage>
        <taxon>Bacteria</taxon>
        <taxon>Bacillati</taxon>
        <taxon>Actinomycetota</taxon>
        <taxon>Actinomycetes</taxon>
        <taxon>Mycobacteriales</taxon>
        <taxon>Nocardiaceae</taxon>
        <taxon>Nocardia</taxon>
    </lineage>
</organism>
<proteinExistence type="predicted"/>
<dbReference type="GeneID" id="91516855"/>
<dbReference type="STRING" id="1824.SAMN05444423_105246"/>
<comment type="caution">
    <text evidence="1">The sequence shown here is derived from an EMBL/GenBank/DDBJ whole genome shotgun (WGS) entry which is preliminary data.</text>
</comment>
<accession>U5E5C5</accession>
<protein>
    <submittedName>
        <fullName evidence="1">Uncharacterized protein</fullName>
    </submittedName>
</protein>
<dbReference type="OrthoDB" id="4560309at2"/>
<name>U5E5C5_NOCAS</name>
<gene>
    <name evidence="1" type="ORF">NCAST_08_01270</name>
</gene>
<sequence>MGSQDIIAQLRQDITTAGDAGDEATVARLRGELATALRETGAGSAATVTEDDLRALLDATAADARLVLSEGKVGVHSGTDYAGGGLLVITRADLLDRVGSPADDRKLTETAALLDTDIRLLGA</sequence>
<evidence type="ECO:0000313" key="2">
    <source>
        <dbReference type="Proteomes" id="UP000017048"/>
    </source>
</evidence>